<dbReference type="AlphaFoldDB" id="A0AAD7RR02"/>
<keyword evidence="3" id="KW-1185">Reference proteome</keyword>
<evidence type="ECO:0000313" key="2">
    <source>
        <dbReference type="EMBL" id="KAJ8388533.1"/>
    </source>
</evidence>
<name>A0AAD7RR02_9TELE</name>
<proteinExistence type="predicted"/>
<protein>
    <submittedName>
        <fullName evidence="2">Uncharacterized protein</fullName>
    </submittedName>
</protein>
<organism evidence="2 3">
    <name type="scientific">Aldrovandia affinis</name>
    <dbReference type="NCBI Taxonomy" id="143900"/>
    <lineage>
        <taxon>Eukaryota</taxon>
        <taxon>Metazoa</taxon>
        <taxon>Chordata</taxon>
        <taxon>Craniata</taxon>
        <taxon>Vertebrata</taxon>
        <taxon>Euteleostomi</taxon>
        <taxon>Actinopterygii</taxon>
        <taxon>Neopterygii</taxon>
        <taxon>Teleostei</taxon>
        <taxon>Notacanthiformes</taxon>
        <taxon>Halosauridae</taxon>
        <taxon>Aldrovandia</taxon>
    </lineage>
</organism>
<comment type="caution">
    <text evidence="2">The sequence shown here is derived from an EMBL/GenBank/DDBJ whole genome shotgun (WGS) entry which is preliminary data.</text>
</comment>
<reference evidence="2" key="1">
    <citation type="journal article" date="2023" name="Science">
        <title>Genome structures resolve the early diversification of teleost fishes.</title>
        <authorList>
            <person name="Parey E."/>
            <person name="Louis A."/>
            <person name="Montfort J."/>
            <person name="Bouchez O."/>
            <person name="Roques C."/>
            <person name="Iampietro C."/>
            <person name="Lluch J."/>
            <person name="Castinel A."/>
            <person name="Donnadieu C."/>
            <person name="Desvignes T."/>
            <person name="Floi Bucao C."/>
            <person name="Jouanno E."/>
            <person name="Wen M."/>
            <person name="Mejri S."/>
            <person name="Dirks R."/>
            <person name="Jansen H."/>
            <person name="Henkel C."/>
            <person name="Chen W.J."/>
            <person name="Zahm M."/>
            <person name="Cabau C."/>
            <person name="Klopp C."/>
            <person name="Thompson A.W."/>
            <person name="Robinson-Rechavi M."/>
            <person name="Braasch I."/>
            <person name="Lecointre G."/>
            <person name="Bobe J."/>
            <person name="Postlethwait J.H."/>
            <person name="Berthelot C."/>
            <person name="Roest Crollius H."/>
            <person name="Guiguen Y."/>
        </authorList>
    </citation>
    <scope>NUCLEOTIDE SEQUENCE</scope>
    <source>
        <strain evidence="2">NC1722</strain>
    </source>
</reference>
<sequence>MRTQFKFRHSGFELGAPHLRLNSPSPWAMLLERKSREREVSRGCWDPPEPWASRPVARQSLPPTPPNKSAQQQHKKDNRTKNVRPKPELTQNDGFQRKRGQS</sequence>
<dbReference type="EMBL" id="JAINUG010000193">
    <property type="protein sequence ID" value="KAJ8388533.1"/>
    <property type="molecule type" value="Genomic_DNA"/>
</dbReference>
<accession>A0AAD7RR02</accession>
<evidence type="ECO:0000256" key="1">
    <source>
        <dbReference type="SAM" id="MobiDB-lite"/>
    </source>
</evidence>
<gene>
    <name evidence="2" type="ORF">AAFF_G00132470</name>
</gene>
<feature type="region of interest" description="Disordered" evidence="1">
    <location>
        <begin position="36"/>
        <end position="102"/>
    </location>
</feature>
<evidence type="ECO:0000313" key="3">
    <source>
        <dbReference type="Proteomes" id="UP001221898"/>
    </source>
</evidence>
<dbReference type="Proteomes" id="UP001221898">
    <property type="component" value="Unassembled WGS sequence"/>
</dbReference>